<evidence type="ECO:0000256" key="5">
    <source>
        <dbReference type="ARBA" id="ARBA00010185"/>
    </source>
</evidence>
<evidence type="ECO:0000256" key="14">
    <source>
        <dbReference type="ARBA" id="ARBA00023098"/>
    </source>
</evidence>
<evidence type="ECO:0000256" key="11">
    <source>
        <dbReference type="ARBA" id="ARBA00022692"/>
    </source>
</evidence>
<feature type="transmembrane region" description="Helical" evidence="24">
    <location>
        <begin position="279"/>
        <end position="300"/>
    </location>
</feature>
<name>A0AB32XDA8_MYCFM</name>
<evidence type="ECO:0000256" key="16">
    <source>
        <dbReference type="ARBA" id="ARBA00023209"/>
    </source>
</evidence>
<comment type="subcellular location">
    <subcellularLocation>
        <location evidence="2">Cell membrane</location>
        <topology evidence="2">Multi-pass membrane protein</topology>
    </subcellularLocation>
</comment>
<feature type="transmembrane region" description="Helical" evidence="24">
    <location>
        <begin position="35"/>
        <end position="55"/>
    </location>
</feature>
<dbReference type="KEGG" id="mfm:MfeM64YM_1057"/>
<evidence type="ECO:0000256" key="10">
    <source>
        <dbReference type="ARBA" id="ARBA00022679"/>
    </source>
</evidence>
<evidence type="ECO:0000256" key="7">
    <source>
        <dbReference type="ARBA" id="ARBA00019373"/>
    </source>
</evidence>
<evidence type="ECO:0000256" key="8">
    <source>
        <dbReference type="ARBA" id="ARBA00022475"/>
    </source>
</evidence>
<evidence type="ECO:0000256" key="12">
    <source>
        <dbReference type="ARBA" id="ARBA00022695"/>
    </source>
</evidence>
<keyword evidence="9" id="KW-0444">Lipid biosynthesis</keyword>
<evidence type="ECO:0000256" key="3">
    <source>
        <dbReference type="ARBA" id="ARBA00005119"/>
    </source>
</evidence>
<feature type="transmembrane region" description="Helical" evidence="24">
    <location>
        <begin position="62"/>
        <end position="80"/>
    </location>
</feature>
<evidence type="ECO:0000313" key="25">
    <source>
        <dbReference type="EMBL" id="ADV35052.1"/>
    </source>
</evidence>
<dbReference type="PANTHER" id="PTHR46382:SF1">
    <property type="entry name" value="PHOSPHATIDATE CYTIDYLYLTRANSFERASE"/>
    <property type="match status" value="1"/>
</dbReference>
<dbReference type="Pfam" id="PF01148">
    <property type="entry name" value="CTP_transf_1"/>
    <property type="match status" value="1"/>
</dbReference>
<evidence type="ECO:0000256" key="9">
    <source>
        <dbReference type="ARBA" id="ARBA00022516"/>
    </source>
</evidence>
<evidence type="ECO:0000256" key="24">
    <source>
        <dbReference type="SAM" id="Phobius"/>
    </source>
</evidence>
<gene>
    <name evidence="25" type="primary">cdsA</name>
    <name evidence="25" type="ordered locus">MfeM64YM_1057</name>
</gene>
<keyword evidence="12 25" id="KW-0548">Nucleotidyltransferase</keyword>
<reference evidence="25 26" key="1">
    <citation type="journal article" date="2011" name="J. Bacteriol.">
        <title>Genome sequence of the repetitive-sequence-rich Mycoplasma fermentans strain M64.</title>
        <authorList>
            <person name="Shu H.W."/>
            <person name="Liu T.T."/>
            <person name="Chang H.Y."/>
            <person name="Liu Y.M."/>
            <person name="Wu K.M."/>
            <person name="Shu H.Y."/>
            <person name="Tsai S.F."/>
            <person name="Hsiao K.J."/>
            <person name="Hu W.S."/>
            <person name="Ng W.V."/>
        </authorList>
    </citation>
    <scope>NUCLEOTIDE SEQUENCE [LARGE SCALE GENOMIC DNA]</scope>
    <source>
        <strain evidence="25 26">M64</strain>
    </source>
</reference>
<keyword evidence="10" id="KW-0808">Transferase</keyword>
<keyword evidence="15 24" id="KW-0472">Membrane</keyword>
<evidence type="ECO:0000256" key="2">
    <source>
        <dbReference type="ARBA" id="ARBA00004651"/>
    </source>
</evidence>
<keyword evidence="13 24" id="KW-1133">Transmembrane helix</keyword>
<feature type="transmembrane region" description="Helical" evidence="24">
    <location>
        <begin position="107"/>
        <end position="126"/>
    </location>
</feature>
<evidence type="ECO:0000256" key="23">
    <source>
        <dbReference type="ARBA" id="ARBA00033406"/>
    </source>
</evidence>
<keyword evidence="16" id="KW-0594">Phospholipid biosynthesis</keyword>
<keyword evidence="17" id="KW-1208">Phospholipid metabolism</keyword>
<accession>A0AB32XDA8</accession>
<feature type="transmembrane region" description="Helical" evidence="24">
    <location>
        <begin position="211"/>
        <end position="233"/>
    </location>
</feature>
<dbReference type="GO" id="GO:0016024">
    <property type="term" value="P:CDP-diacylglycerol biosynthetic process"/>
    <property type="evidence" value="ECO:0007669"/>
    <property type="project" value="TreeGrafter"/>
</dbReference>
<feature type="transmembrane region" description="Helical" evidence="24">
    <location>
        <begin position="169"/>
        <end position="190"/>
    </location>
</feature>
<evidence type="ECO:0000256" key="22">
    <source>
        <dbReference type="ARBA" id="ARBA00032743"/>
    </source>
</evidence>
<keyword evidence="14" id="KW-0443">Lipid metabolism</keyword>
<evidence type="ECO:0000256" key="13">
    <source>
        <dbReference type="ARBA" id="ARBA00022989"/>
    </source>
</evidence>
<evidence type="ECO:0000313" key="26">
    <source>
        <dbReference type="Proteomes" id="UP000007473"/>
    </source>
</evidence>
<feature type="transmembrane region" description="Helical" evidence="24">
    <location>
        <begin position="138"/>
        <end position="163"/>
    </location>
</feature>
<dbReference type="Proteomes" id="UP000007473">
    <property type="component" value="Chromosome"/>
</dbReference>
<keyword evidence="8" id="KW-1003">Cell membrane</keyword>
<sequence>MKFFKSRILPAFIFVVVLLSWMVPLAIFGKNHYEARIVSYIFTAIGIGILCYEYFKANHLKWYVIAIFIMLILPTVVLPVNNFTEFIFVSHPLEFHPSFIQEIAKEWFTPVVLLMISVAFIIIEYITRNNMSFEDRLVRGILMFISLYVIVNTSKLIQITIILDWRYTILLFVIPSTCDIFGFVGGTLAGKKWIKQSFAPNVSPKKTWEGFIFALIGGIGIGLALILGLNLFYGKLEAQISIAVLMPFFSILGDLYFSYVKRINAIKDYSKILISHGGILDRFDSVALGGLTFLLLFVIFI</sequence>
<dbReference type="PANTHER" id="PTHR46382">
    <property type="entry name" value="PHOSPHATIDATE CYTIDYLYLTRANSFERASE"/>
    <property type="match status" value="1"/>
</dbReference>
<evidence type="ECO:0000256" key="1">
    <source>
        <dbReference type="ARBA" id="ARBA00001698"/>
    </source>
</evidence>
<evidence type="ECO:0000256" key="17">
    <source>
        <dbReference type="ARBA" id="ARBA00023264"/>
    </source>
</evidence>
<proteinExistence type="inferred from homology"/>
<dbReference type="AlphaFoldDB" id="A0AB32XDA8"/>
<evidence type="ECO:0000256" key="15">
    <source>
        <dbReference type="ARBA" id="ARBA00023136"/>
    </source>
</evidence>
<comment type="pathway">
    <text evidence="4">Lipid metabolism.</text>
</comment>
<keyword evidence="11 24" id="KW-0812">Transmembrane</keyword>
<comment type="similarity">
    <text evidence="5">Belongs to the CDS family.</text>
</comment>
<evidence type="ECO:0000256" key="21">
    <source>
        <dbReference type="ARBA" id="ARBA00032396"/>
    </source>
</evidence>
<dbReference type="EC" id="2.7.7.41" evidence="6"/>
<evidence type="ECO:0000256" key="20">
    <source>
        <dbReference type="ARBA" id="ARBA00032253"/>
    </source>
</evidence>
<feature type="transmembrane region" description="Helical" evidence="24">
    <location>
        <begin position="239"/>
        <end position="259"/>
    </location>
</feature>
<protein>
    <recommendedName>
        <fullName evidence="7">Phosphatidate cytidylyltransferase</fullName>
        <ecNumber evidence="6">2.7.7.41</ecNumber>
    </recommendedName>
    <alternativeName>
        <fullName evidence="20">CDP-DAG synthase</fullName>
    </alternativeName>
    <alternativeName>
        <fullName evidence="22">CDP-DG synthase</fullName>
    </alternativeName>
    <alternativeName>
        <fullName evidence="18">CDP-diacylglycerol synthase</fullName>
    </alternativeName>
    <alternativeName>
        <fullName evidence="21">CDP-diglyceride pyrophosphorylase</fullName>
    </alternativeName>
    <alternativeName>
        <fullName evidence="23">CDP-diglyceride synthase</fullName>
    </alternativeName>
    <alternativeName>
        <fullName evidence="19">CTP:phosphatidate cytidylyltransferase</fullName>
    </alternativeName>
</protein>
<evidence type="ECO:0000256" key="6">
    <source>
        <dbReference type="ARBA" id="ARBA00012487"/>
    </source>
</evidence>
<comment type="catalytic activity">
    <reaction evidence="1">
        <text>a 1,2-diacyl-sn-glycero-3-phosphate + CTP + H(+) = a CDP-1,2-diacyl-sn-glycerol + diphosphate</text>
        <dbReference type="Rhea" id="RHEA:16229"/>
        <dbReference type="ChEBI" id="CHEBI:15378"/>
        <dbReference type="ChEBI" id="CHEBI:33019"/>
        <dbReference type="ChEBI" id="CHEBI:37563"/>
        <dbReference type="ChEBI" id="CHEBI:58332"/>
        <dbReference type="ChEBI" id="CHEBI:58608"/>
        <dbReference type="EC" id="2.7.7.41"/>
    </reaction>
</comment>
<dbReference type="GO" id="GO:0004605">
    <property type="term" value="F:phosphatidate cytidylyltransferase activity"/>
    <property type="evidence" value="ECO:0007669"/>
    <property type="project" value="UniProtKB-EC"/>
</dbReference>
<feature type="transmembrane region" description="Helical" evidence="24">
    <location>
        <begin position="7"/>
        <end position="29"/>
    </location>
</feature>
<evidence type="ECO:0000256" key="19">
    <source>
        <dbReference type="ARBA" id="ARBA00031825"/>
    </source>
</evidence>
<comment type="pathway">
    <text evidence="3">Phospholipid metabolism; CDP-diacylglycerol biosynthesis; CDP-diacylglycerol from sn-glycerol 3-phosphate: step 3/3.</text>
</comment>
<dbReference type="EMBL" id="CP002458">
    <property type="protein sequence ID" value="ADV35052.1"/>
    <property type="molecule type" value="Genomic_DNA"/>
</dbReference>
<evidence type="ECO:0000256" key="18">
    <source>
        <dbReference type="ARBA" id="ARBA00029893"/>
    </source>
</evidence>
<dbReference type="RefSeq" id="WP_013355060.1">
    <property type="nucleotide sequence ID" value="NC_014921.1"/>
</dbReference>
<organism evidence="25 26">
    <name type="scientific">Mycoplasmopsis fermentans (strain M64)</name>
    <name type="common">Mycoplasma fermentans</name>
    <dbReference type="NCBI Taxonomy" id="943945"/>
    <lineage>
        <taxon>Bacteria</taxon>
        <taxon>Bacillati</taxon>
        <taxon>Mycoplasmatota</taxon>
        <taxon>Mycoplasmoidales</taxon>
        <taxon>Metamycoplasmataceae</taxon>
        <taxon>Mycoplasmopsis</taxon>
    </lineage>
</organism>
<evidence type="ECO:0000256" key="4">
    <source>
        <dbReference type="ARBA" id="ARBA00005189"/>
    </source>
</evidence>
<dbReference type="GO" id="GO:0005886">
    <property type="term" value="C:plasma membrane"/>
    <property type="evidence" value="ECO:0007669"/>
    <property type="project" value="UniProtKB-SubCell"/>
</dbReference>